<dbReference type="Proteomes" id="UP000319976">
    <property type="component" value="Chromosome"/>
</dbReference>
<feature type="binding site" evidence="9">
    <location>
        <position position="43"/>
    </location>
    <ligand>
        <name>ATP</name>
        <dbReference type="ChEBI" id="CHEBI:30616"/>
    </ligand>
</feature>
<dbReference type="HAMAP" id="MF_00505">
    <property type="entry name" value="HSP90"/>
    <property type="match status" value="1"/>
</dbReference>
<comment type="similarity">
    <text evidence="2 8">Belongs to the heat shock protein 90 family.</text>
</comment>
<dbReference type="Pfam" id="PF13589">
    <property type="entry name" value="HATPase_c_3"/>
    <property type="match status" value="1"/>
</dbReference>
<keyword evidence="6 8" id="KW-0346">Stress response</keyword>
<evidence type="ECO:0000256" key="6">
    <source>
        <dbReference type="ARBA" id="ARBA00023016"/>
    </source>
</evidence>
<keyword evidence="7 8" id="KW-0143">Chaperone</keyword>
<feature type="binding site" evidence="9">
    <location>
        <position position="179"/>
    </location>
    <ligand>
        <name>ATP</name>
        <dbReference type="ChEBI" id="CHEBI:30616"/>
    </ligand>
</feature>
<comment type="function">
    <text evidence="8">Molecular chaperone. Has ATPase activity.</text>
</comment>
<comment type="subcellular location">
    <subcellularLocation>
        <location evidence="1 8">Cytoplasm</location>
    </subcellularLocation>
</comment>
<evidence type="ECO:0000256" key="9">
    <source>
        <dbReference type="PIRSR" id="PIRSR002583-1"/>
    </source>
</evidence>
<dbReference type="CDD" id="cd16927">
    <property type="entry name" value="HATPase_Hsp90-like"/>
    <property type="match status" value="1"/>
</dbReference>
<dbReference type="InterPro" id="IPR020575">
    <property type="entry name" value="Hsp90_N"/>
</dbReference>
<evidence type="ECO:0000256" key="5">
    <source>
        <dbReference type="ARBA" id="ARBA00022840"/>
    </source>
</evidence>
<dbReference type="InterPro" id="IPR037196">
    <property type="entry name" value="HSP90_C"/>
</dbReference>
<dbReference type="OrthoDB" id="9802640at2"/>
<dbReference type="GO" id="GO:0051082">
    <property type="term" value="F:unfolded protein binding"/>
    <property type="evidence" value="ECO:0007669"/>
    <property type="project" value="UniProtKB-UniRule"/>
</dbReference>
<dbReference type="FunFam" id="3.30.565.10:FF:000009">
    <property type="entry name" value="Molecular chaperone HtpG"/>
    <property type="match status" value="1"/>
</dbReference>
<accession>A0A517T590</accession>
<evidence type="ECO:0000256" key="7">
    <source>
        <dbReference type="ARBA" id="ARBA00023186"/>
    </source>
</evidence>
<feature type="binding site" evidence="9">
    <location>
        <position position="39"/>
    </location>
    <ligand>
        <name>ATP</name>
        <dbReference type="ChEBI" id="CHEBI:30616"/>
    </ligand>
</feature>
<feature type="binding site" evidence="9">
    <location>
        <begin position="104"/>
        <end position="105"/>
    </location>
    <ligand>
        <name>ATP</name>
        <dbReference type="ChEBI" id="CHEBI:30616"/>
    </ligand>
</feature>
<dbReference type="Gene3D" id="3.30.230.80">
    <property type="match status" value="1"/>
</dbReference>
<keyword evidence="3 8" id="KW-0963">Cytoplasm</keyword>
<organism evidence="12 13">
    <name type="scientific">Calycomorphotria hydatis</name>
    <dbReference type="NCBI Taxonomy" id="2528027"/>
    <lineage>
        <taxon>Bacteria</taxon>
        <taxon>Pseudomonadati</taxon>
        <taxon>Planctomycetota</taxon>
        <taxon>Planctomycetia</taxon>
        <taxon>Planctomycetales</taxon>
        <taxon>Planctomycetaceae</taxon>
        <taxon>Calycomorphotria</taxon>
    </lineage>
</organism>
<gene>
    <name evidence="8 12" type="primary">htpG</name>
    <name evidence="12" type="ORF">V22_07690</name>
</gene>
<feature type="binding site" evidence="9">
    <location>
        <position position="330"/>
    </location>
    <ligand>
        <name>ATP</name>
        <dbReference type="ChEBI" id="CHEBI:30616"/>
    </ligand>
</feature>
<feature type="binding site" evidence="9">
    <location>
        <position position="84"/>
    </location>
    <ligand>
        <name>ATP</name>
        <dbReference type="ChEBI" id="CHEBI:30616"/>
    </ligand>
</feature>
<dbReference type="GO" id="GO:0140662">
    <property type="term" value="F:ATP-dependent protein folding chaperone"/>
    <property type="evidence" value="ECO:0007669"/>
    <property type="project" value="InterPro"/>
</dbReference>
<evidence type="ECO:0000313" key="12">
    <source>
        <dbReference type="EMBL" id="QDT63546.1"/>
    </source>
</evidence>
<dbReference type="Gene3D" id="3.30.565.10">
    <property type="entry name" value="Histidine kinase-like ATPase, C-terminal domain"/>
    <property type="match status" value="1"/>
</dbReference>
<dbReference type="RefSeq" id="WP_145259953.1">
    <property type="nucleotide sequence ID" value="NZ_CP036316.1"/>
</dbReference>
<dbReference type="NCBIfam" id="NF003555">
    <property type="entry name" value="PRK05218.1"/>
    <property type="match status" value="1"/>
</dbReference>
<dbReference type="Gene3D" id="3.40.50.11260">
    <property type="match status" value="1"/>
</dbReference>
<dbReference type="EMBL" id="CP036316">
    <property type="protein sequence ID" value="QDT63546.1"/>
    <property type="molecule type" value="Genomic_DNA"/>
</dbReference>
<evidence type="ECO:0000256" key="1">
    <source>
        <dbReference type="ARBA" id="ARBA00004496"/>
    </source>
</evidence>
<dbReference type="InterPro" id="IPR001404">
    <property type="entry name" value="Hsp90_fam"/>
</dbReference>
<feature type="region of interest" description="C" evidence="8">
    <location>
        <begin position="558"/>
        <end position="642"/>
    </location>
</feature>
<evidence type="ECO:0000256" key="8">
    <source>
        <dbReference type="HAMAP-Rule" id="MF_00505"/>
    </source>
</evidence>
<protein>
    <recommendedName>
        <fullName evidence="8">Chaperone protein HtpG</fullName>
    </recommendedName>
    <alternativeName>
        <fullName evidence="8">Heat shock protein HtpG</fullName>
    </alternativeName>
    <alternativeName>
        <fullName evidence="8">High temperature protein G</fullName>
    </alternativeName>
</protein>
<dbReference type="SUPFAM" id="SSF54211">
    <property type="entry name" value="Ribosomal protein S5 domain 2-like"/>
    <property type="match status" value="1"/>
</dbReference>
<dbReference type="InterPro" id="IPR036890">
    <property type="entry name" value="HATPase_C_sf"/>
</dbReference>
<dbReference type="PANTHER" id="PTHR11528">
    <property type="entry name" value="HEAT SHOCK PROTEIN 90 FAMILY MEMBER"/>
    <property type="match status" value="1"/>
</dbReference>
<dbReference type="SMART" id="SM00387">
    <property type="entry name" value="HATPase_c"/>
    <property type="match status" value="1"/>
</dbReference>
<comment type="subunit">
    <text evidence="8">Homodimer.</text>
</comment>
<dbReference type="SUPFAM" id="SSF110942">
    <property type="entry name" value="HSP90 C-terminal domain"/>
    <property type="match status" value="1"/>
</dbReference>
<feature type="region of interest" description="Disordered" evidence="10">
    <location>
        <begin position="484"/>
        <end position="513"/>
    </location>
</feature>
<name>A0A517T590_9PLAN</name>
<dbReference type="SUPFAM" id="SSF55874">
    <property type="entry name" value="ATPase domain of HSP90 chaperone/DNA topoisomerase II/histidine kinase"/>
    <property type="match status" value="1"/>
</dbReference>
<keyword evidence="13" id="KW-1185">Reference proteome</keyword>
<evidence type="ECO:0000259" key="11">
    <source>
        <dbReference type="SMART" id="SM00387"/>
    </source>
</evidence>
<dbReference type="PIRSF" id="PIRSF002583">
    <property type="entry name" value="Hsp90"/>
    <property type="match status" value="1"/>
</dbReference>
<feature type="binding site" evidence="9">
    <location>
        <position position="89"/>
    </location>
    <ligand>
        <name>ATP</name>
        <dbReference type="ChEBI" id="CHEBI:30616"/>
    </ligand>
</feature>
<evidence type="ECO:0000313" key="13">
    <source>
        <dbReference type="Proteomes" id="UP000319976"/>
    </source>
</evidence>
<dbReference type="GO" id="GO:0016887">
    <property type="term" value="F:ATP hydrolysis activity"/>
    <property type="evidence" value="ECO:0007669"/>
    <property type="project" value="InterPro"/>
</dbReference>
<dbReference type="Pfam" id="PF00183">
    <property type="entry name" value="HSP90"/>
    <property type="match status" value="1"/>
</dbReference>
<proteinExistence type="inferred from homology"/>
<evidence type="ECO:0000256" key="4">
    <source>
        <dbReference type="ARBA" id="ARBA00022741"/>
    </source>
</evidence>
<evidence type="ECO:0000256" key="3">
    <source>
        <dbReference type="ARBA" id="ARBA00022490"/>
    </source>
</evidence>
<dbReference type="InterPro" id="IPR003594">
    <property type="entry name" value="HATPase_dom"/>
</dbReference>
<comment type="caution">
    <text evidence="8">Lacks conserved residue(s) required for the propagation of feature annotation.</text>
</comment>
<evidence type="ECO:0000256" key="10">
    <source>
        <dbReference type="SAM" id="MobiDB-lite"/>
    </source>
</evidence>
<evidence type="ECO:0000256" key="2">
    <source>
        <dbReference type="ARBA" id="ARBA00008239"/>
    </source>
</evidence>
<feature type="region of interest" description="A; substrate-binding" evidence="8">
    <location>
        <begin position="1"/>
        <end position="330"/>
    </location>
</feature>
<feature type="compositionally biased region" description="Acidic residues" evidence="10">
    <location>
        <begin position="488"/>
        <end position="506"/>
    </location>
</feature>
<keyword evidence="4 8" id="KW-0547">Nucleotide-binding</keyword>
<reference evidence="12 13" key="1">
    <citation type="submission" date="2019-02" db="EMBL/GenBank/DDBJ databases">
        <title>Deep-cultivation of Planctomycetes and their phenomic and genomic characterization uncovers novel biology.</title>
        <authorList>
            <person name="Wiegand S."/>
            <person name="Jogler M."/>
            <person name="Boedeker C."/>
            <person name="Pinto D."/>
            <person name="Vollmers J."/>
            <person name="Rivas-Marin E."/>
            <person name="Kohn T."/>
            <person name="Peeters S.H."/>
            <person name="Heuer A."/>
            <person name="Rast P."/>
            <person name="Oberbeckmann S."/>
            <person name="Bunk B."/>
            <person name="Jeske O."/>
            <person name="Meyerdierks A."/>
            <person name="Storesund J.E."/>
            <person name="Kallscheuer N."/>
            <person name="Luecker S."/>
            <person name="Lage O.M."/>
            <person name="Pohl T."/>
            <person name="Merkel B.J."/>
            <person name="Hornburger P."/>
            <person name="Mueller R.-W."/>
            <person name="Bruemmer F."/>
            <person name="Labrenz M."/>
            <person name="Spormann A.M."/>
            <person name="Op den Camp H."/>
            <person name="Overmann J."/>
            <person name="Amann R."/>
            <person name="Jetten M.S.M."/>
            <person name="Mascher T."/>
            <person name="Medema M.H."/>
            <person name="Devos D.P."/>
            <person name="Kaster A.-K."/>
            <person name="Ovreas L."/>
            <person name="Rohde M."/>
            <person name="Galperin M.Y."/>
            <person name="Jogler C."/>
        </authorList>
    </citation>
    <scope>NUCLEOTIDE SEQUENCE [LARGE SCALE GENOMIC DNA]</scope>
    <source>
        <strain evidence="12 13">V22</strain>
    </source>
</reference>
<dbReference type="GO" id="GO:0005737">
    <property type="term" value="C:cytoplasm"/>
    <property type="evidence" value="ECO:0007669"/>
    <property type="project" value="UniProtKB-SubCell"/>
</dbReference>
<dbReference type="GO" id="GO:0005524">
    <property type="term" value="F:ATP binding"/>
    <property type="evidence" value="ECO:0007669"/>
    <property type="project" value="UniProtKB-UniRule"/>
</dbReference>
<dbReference type="Gene3D" id="1.20.120.790">
    <property type="entry name" value="Heat shock protein 90, C-terminal domain"/>
    <property type="match status" value="1"/>
</dbReference>
<dbReference type="PRINTS" id="PR00775">
    <property type="entry name" value="HEATSHOCK90"/>
</dbReference>
<dbReference type="AlphaFoldDB" id="A0A517T590"/>
<feature type="domain" description="Histidine kinase/HSP90-like ATPase" evidence="11">
    <location>
        <begin position="32"/>
        <end position="189"/>
    </location>
</feature>
<dbReference type="KEGG" id="chya:V22_07690"/>
<sequence length="642" mass="71916">MSTETAPVEEQIPFQAEVSRLLHLLSHSLYQNREVAIRELVSNASDALDKYRHLSLTDESVRDDAPLKINITIDEEAKTLTIADNGVGMSREELIENLGTIAHSGSLDFLSKLSGDEAKDVSLIGQFGVGFYAAFMLADKVEVTSRSCRDAADTGNLWTSDGTGAFQIQPIERETPHGTSIALHMREDAKEFLSPDRLKFVLNKYSTFVPHTIELNGEHANEQTPIWVEPKSQVSEEQYEKFYQFLSHRSDEKPSWHLHLTADSPFQFHAILYAPESNYEKLGFGKSEHGLSLCAKRVLVQHDCKELLPEYLRFLYGLVDSADLPLNVSRQALQDDSVFRKIRKVLVKKVLDHLTKMAKDDTEKYNEFWKEFGTVLREGIASDYENRDKLAGLLRYYSSHDEGQSLVSLQDYLDRADDSQEQIFFLSGSSVAAIQNNPNLEVFKSRGLEVLFLIDPIDEFVFGHLNQFQGKRLVSIDSAEVKLPGDEKADESESEQEEDKPAETTEDAPTGGMKTVVDAVKEILGDEVQDVRTTSLLVDSPCRLVTPEGALSAQMQQLLNATGQNIPASKKILELNPKHPLVERLSILAGNEQNLPFIKDCGQQLYANALILTGLAPDPGSLIQRTERFMNDLAEKRTSIVL</sequence>
<dbReference type="InterPro" id="IPR020568">
    <property type="entry name" value="Ribosomal_Su5_D2-typ_SF"/>
</dbReference>
<feature type="binding site" evidence="9">
    <location>
        <begin position="126"/>
        <end position="131"/>
    </location>
    <ligand>
        <name>ATP</name>
        <dbReference type="ChEBI" id="CHEBI:30616"/>
    </ligand>
</feature>
<feature type="binding site" evidence="9">
    <location>
        <position position="97"/>
    </location>
    <ligand>
        <name>ATP</name>
        <dbReference type="ChEBI" id="CHEBI:30616"/>
    </ligand>
</feature>
<keyword evidence="5 8" id="KW-0067">ATP-binding</keyword>